<evidence type="ECO:0000256" key="3">
    <source>
        <dbReference type="HAMAP-Rule" id="MF_00376"/>
    </source>
</evidence>
<keyword evidence="3 6" id="KW-0808">Transferase</keyword>
<keyword evidence="2 3" id="KW-0067">ATP-binding</keyword>
<accession>A0ABS5XRF8</accession>
<evidence type="ECO:0000313" key="6">
    <source>
        <dbReference type="EMBL" id="MBT8797098.1"/>
    </source>
</evidence>
<feature type="region of interest" description="Disordered" evidence="5">
    <location>
        <begin position="196"/>
        <end position="255"/>
    </location>
</feature>
<feature type="compositionally biased region" description="Basic and acidic residues" evidence="5">
    <location>
        <begin position="204"/>
        <end position="248"/>
    </location>
</feature>
<dbReference type="NCBIfam" id="NF002879">
    <property type="entry name" value="PRK03333.1"/>
    <property type="match status" value="1"/>
</dbReference>
<evidence type="ECO:0000313" key="7">
    <source>
        <dbReference type="Proteomes" id="UP000740605"/>
    </source>
</evidence>
<dbReference type="Proteomes" id="UP000740605">
    <property type="component" value="Unassembled WGS sequence"/>
</dbReference>
<keyword evidence="3" id="KW-0963">Cytoplasm</keyword>
<dbReference type="Pfam" id="PF01121">
    <property type="entry name" value="CoaE"/>
    <property type="match status" value="1"/>
</dbReference>
<organism evidence="6 7">
    <name type="scientific">Microbacterium flavum</name>
    <dbReference type="NCBI Taxonomy" id="415216"/>
    <lineage>
        <taxon>Bacteria</taxon>
        <taxon>Bacillati</taxon>
        <taxon>Actinomycetota</taxon>
        <taxon>Actinomycetes</taxon>
        <taxon>Micrococcales</taxon>
        <taxon>Microbacteriaceae</taxon>
        <taxon>Microbacterium</taxon>
    </lineage>
</organism>
<dbReference type="Gene3D" id="3.40.50.300">
    <property type="entry name" value="P-loop containing nucleotide triphosphate hydrolases"/>
    <property type="match status" value="1"/>
</dbReference>
<dbReference type="HAMAP" id="MF_00376">
    <property type="entry name" value="Dephospho_CoA_kinase"/>
    <property type="match status" value="1"/>
</dbReference>
<comment type="similarity">
    <text evidence="3">Belongs to the CoaE family.</text>
</comment>
<protein>
    <recommendedName>
        <fullName evidence="3 4">Dephospho-CoA kinase</fullName>
        <ecNumber evidence="3 4">2.7.1.24</ecNumber>
    </recommendedName>
    <alternativeName>
        <fullName evidence="3">Dephosphocoenzyme A kinase</fullName>
    </alternativeName>
</protein>
<dbReference type="PANTHER" id="PTHR10695:SF46">
    <property type="entry name" value="BIFUNCTIONAL COENZYME A SYNTHASE-RELATED"/>
    <property type="match status" value="1"/>
</dbReference>
<comment type="subcellular location">
    <subcellularLocation>
        <location evidence="3">Cytoplasm</location>
    </subcellularLocation>
</comment>
<name>A0ABS5XRF8_9MICO</name>
<comment type="catalytic activity">
    <reaction evidence="3">
        <text>3'-dephospho-CoA + ATP = ADP + CoA + H(+)</text>
        <dbReference type="Rhea" id="RHEA:18245"/>
        <dbReference type="ChEBI" id="CHEBI:15378"/>
        <dbReference type="ChEBI" id="CHEBI:30616"/>
        <dbReference type="ChEBI" id="CHEBI:57287"/>
        <dbReference type="ChEBI" id="CHEBI:57328"/>
        <dbReference type="ChEBI" id="CHEBI:456216"/>
        <dbReference type="EC" id="2.7.1.24"/>
    </reaction>
</comment>
<proteinExistence type="inferred from homology"/>
<sequence>MPLVALTGGIASGKSTIAARLASHGAVVVDADAIVRDVQRPGSPVLVAIATAFGQDVLTSDGSLDRAALGARVFGDADALGRLNAIVHPAVREESARRFAVAFAADADAVVVYDVPLLVEARVDDPWDLVVVADAPAALRAERLVALRGLSPEAAAARIASQVDDERRRAIADVVIDTARSVPRTLAQTDDLWARLTSTTPPPQHHDRDDEADEQDRRDDRREDRAHRQGERGHVLGAREDGSGESGRRHVGGGA</sequence>
<evidence type="ECO:0000256" key="5">
    <source>
        <dbReference type="SAM" id="MobiDB-lite"/>
    </source>
</evidence>
<dbReference type="EMBL" id="JAFLHG010000002">
    <property type="protein sequence ID" value="MBT8797098.1"/>
    <property type="molecule type" value="Genomic_DNA"/>
</dbReference>
<gene>
    <name evidence="3" type="primary">coaE</name>
    <name evidence="6" type="ORF">J0P97_03280</name>
</gene>
<evidence type="ECO:0000256" key="2">
    <source>
        <dbReference type="ARBA" id="ARBA00022840"/>
    </source>
</evidence>
<dbReference type="CDD" id="cd02022">
    <property type="entry name" value="DPCK"/>
    <property type="match status" value="1"/>
</dbReference>
<dbReference type="NCBIfam" id="TIGR00152">
    <property type="entry name" value="dephospho-CoA kinase"/>
    <property type="match status" value="1"/>
</dbReference>
<keyword evidence="1 3" id="KW-0547">Nucleotide-binding</keyword>
<dbReference type="GO" id="GO:0004140">
    <property type="term" value="F:dephospho-CoA kinase activity"/>
    <property type="evidence" value="ECO:0007669"/>
    <property type="project" value="UniProtKB-EC"/>
</dbReference>
<reference evidence="6 7" key="1">
    <citation type="submission" date="2021-03" db="EMBL/GenBank/DDBJ databases">
        <title>Microbacterium pauli sp. nov., isolated from microfiltered milk.</title>
        <authorList>
            <person name="Bellassi P."/>
            <person name="Fontana A."/>
            <person name="Callegari M.L."/>
            <person name="Lorenzo M."/>
            <person name="Cappa F."/>
        </authorList>
    </citation>
    <scope>NUCLEOTIDE SEQUENCE [LARGE SCALE GENOMIC DNA]</scope>
    <source>
        <strain evidence="6 7">DSM 18909</strain>
    </source>
</reference>
<feature type="binding site" evidence="3">
    <location>
        <begin position="11"/>
        <end position="16"/>
    </location>
    <ligand>
        <name>ATP</name>
        <dbReference type="ChEBI" id="CHEBI:30616"/>
    </ligand>
</feature>
<evidence type="ECO:0000256" key="1">
    <source>
        <dbReference type="ARBA" id="ARBA00022741"/>
    </source>
</evidence>
<keyword evidence="3" id="KW-0173">Coenzyme A biosynthesis</keyword>
<comment type="function">
    <text evidence="3">Catalyzes the phosphorylation of the 3'-hydroxyl group of dephosphocoenzyme A to form coenzyme A.</text>
</comment>
<keyword evidence="3 6" id="KW-0418">Kinase</keyword>
<comment type="pathway">
    <text evidence="3">Cofactor biosynthesis; coenzyme A biosynthesis; CoA from (R)-pantothenate: step 5/5.</text>
</comment>
<keyword evidence="7" id="KW-1185">Reference proteome</keyword>
<dbReference type="InterPro" id="IPR001977">
    <property type="entry name" value="Depp_CoAkinase"/>
</dbReference>
<evidence type="ECO:0000256" key="4">
    <source>
        <dbReference type="NCBIfam" id="TIGR00152"/>
    </source>
</evidence>
<dbReference type="SUPFAM" id="SSF52540">
    <property type="entry name" value="P-loop containing nucleoside triphosphate hydrolases"/>
    <property type="match status" value="1"/>
</dbReference>
<dbReference type="PROSITE" id="PS51219">
    <property type="entry name" value="DPCK"/>
    <property type="match status" value="1"/>
</dbReference>
<dbReference type="EC" id="2.7.1.24" evidence="3 4"/>
<comment type="caution">
    <text evidence="6">The sequence shown here is derived from an EMBL/GenBank/DDBJ whole genome shotgun (WGS) entry which is preliminary data.</text>
</comment>
<dbReference type="InterPro" id="IPR027417">
    <property type="entry name" value="P-loop_NTPase"/>
</dbReference>
<dbReference type="PANTHER" id="PTHR10695">
    <property type="entry name" value="DEPHOSPHO-COA KINASE-RELATED"/>
    <property type="match status" value="1"/>
</dbReference>